<accession>A0ABP3UKB6</accession>
<dbReference type="RefSeq" id="WP_343759272.1">
    <property type="nucleotide sequence ID" value="NZ_BAAACG010000006.1"/>
</dbReference>
<comment type="caution">
    <text evidence="1">The sequence shown here is derived from an EMBL/GenBank/DDBJ whole genome shotgun (WGS) entry which is preliminary data.</text>
</comment>
<name>A0ABP3UKB6_9CLOT</name>
<reference evidence="2" key="1">
    <citation type="journal article" date="2019" name="Int. J. Syst. Evol. Microbiol.">
        <title>The Global Catalogue of Microorganisms (GCM) 10K type strain sequencing project: providing services to taxonomists for standard genome sequencing and annotation.</title>
        <authorList>
            <consortium name="The Broad Institute Genomics Platform"/>
            <consortium name="The Broad Institute Genome Sequencing Center for Infectious Disease"/>
            <person name="Wu L."/>
            <person name="Ma J."/>
        </authorList>
    </citation>
    <scope>NUCLEOTIDE SEQUENCE [LARGE SCALE GENOMIC DNA]</scope>
    <source>
        <strain evidence="2">JCM 1407</strain>
    </source>
</reference>
<proteinExistence type="predicted"/>
<evidence type="ECO:0000313" key="1">
    <source>
        <dbReference type="EMBL" id="GAA0735337.1"/>
    </source>
</evidence>
<gene>
    <name evidence="1" type="ORF">GCM10008906_08920</name>
</gene>
<evidence type="ECO:0000313" key="2">
    <source>
        <dbReference type="Proteomes" id="UP001501510"/>
    </source>
</evidence>
<organism evidence="1 2">
    <name type="scientific">Clostridium oceanicum</name>
    <dbReference type="NCBI Taxonomy" id="1543"/>
    <lineage>
        <taxon>Bacteria</taxon>
        <taxon>Bacillati</taxon>
        <taxon>Bacillota</taxon>
        <taxon>Clostridia</taxon>
        <taxon>Eubacteriales</taxon>
        <taxon>Clostridiaceae</taxon>
        <taxon>Clostridium</taxon>
    </lineage>
</organism>
<protein>
    <submittedName>
        <fullName evidence="1">Uncharacterized protein</fullName>
    </submittedName>
</protein>
<sequence length="433" mass="51647">MNKHVFQINLNTDVLHKLRNKVNEQQNISYNKTYKKKYRAWDKICAIMNRLDDTVYYLNGLKLNTGIYTRSAFDFYNFMNAASVVIDCIKELSKIFDVPNDKFKKSTEIFNQSGKDGKGTDEKYFEYLRSLCSVHPVETSRHKRYQDNDVECSPYVIWNNRRIWINDNCDIHAVVYTSKDKNINKRVQIYIPQIFKYVKTRLEFVGEIINAIDKYQKQVICDLRNTPIKKEEEFDNYVEYLRNLNKELKERFGLEVWHPFDNIINLFELRLSNPQNQHKINLYLNVLRYAISFEHNSIQNMSYKGFENNGLLYPEKNIETSLYIQLQSPYSGSDERGRYNYNLEKISYLSYDSGFDNKQLAYIQLEEACPFFEKYVSFENAKGDFECYALVKLALYLECLENNCMINKNVPNDLKYRERLLSDDEEKELFNNK</sequence>
<keyword evidence="2" id="KW-1185">Reference proteome</keyword>
<dbReference type="EMBL" id="BAAACG010000006">
    <property type="protein sequence ID" value="GAA0735337.1"/>
    <property type="molecule type" value="Genomic_DNA"/>
</dbReference>
<dbReference type="Proteomes" id="UP001501510">
    <property type="component" value="Unassembled WGS sequence"/>
</dbReference>